<dbReference type="SUPFAM" id="SSF140478">
    <property type="entry name" value="LemA-like"/>
    <property type="match status" value="1"/>
</dbReference>
<reference evidence="6" key="1">
    <citation type="journal article" date="2020" name="mSystems">
        <title>Genome- and Community-Level Interaction Insights into Carbon Utilization and Element Cycling Functions of Hydrothermarchaeota in Hydrothermal Sediment.</title>
        <authorList>
            <person name="Zhou Z."/>
            <person name="Liu Y."/>
            <person name="Xu W."/>
            <person name="Pan J."/>
            <person name="Luo Z.H."/>
            <person name="Li M."/>
        </authorList>
    </citation>
    <scope>NUCLEOTIDE SEQUENCE [LARGE SCALE GENOMIC DNA]</scope>
    <source>
        <strain evidence="6">HyVt-102</strain>
    </source>
</reference>
<dbReference type="Gene3D" id="1.20.1440.20">
    <property type="entry name" value="LemA-like domain"/>
    <property type="match status" value="1"/>
</dbReference>
<organism evidence="6">
    <name type="scientific">candidate division WOR-3 bacterium</name>
    <dbReference type="NCBI Taxonomy" id="2052148"/>
    <lineage>
        <taxon>Bacteria</taxon>
        <taxon>Bacteria division WOR-3</taxon>
    </lineage>
</organism>
<dbReference type="InterPro" id="IPR007156">
    <property type="entry name" value="MamQ_LemA"/>
</dbReference>
<gene>
    <name evidence="6" type="ORF">ENF18_02840</name>
</gene>
<keyword evidence="4" id="KW-1133">Transmembrane helix</keyword>
<dbReference type="InterPro" id="IPR023353">
    <property type="entry name" value="LemA-like_dom_sf"/>
</dbReference>
<feature type="non-terminal residue" evidence="6">
    <location>
        <position position="1"/>
    </location>
</feature>
<evidence type="ECO:0000256" key="5">
    <source>
        <dbReference type="ARBA" id="ARBA00023136"/>
    </source>
</evidence>
<comment type="similarity">
    <text evidence="2">Belongs to the LemA family.</text>
</comment>
<dbReference type="GO" id="GO:0016020">
    <property type="term" value="C:membrane"/>
    <property type="evidence" value="ECO:0007669"/>
    <property type="project" value="UniProtKB-SubCell"/>
</dbReference>
<evidence type="ECO:0000256" key="4">
    <source>
        <dbReference type="ARBA" id="ARBA00022989"/>
    </source>
</evidence>
<dbReference type="AlphaFoldDB" id="A0A7C0ZCJ0"/>
<comment type="caution">
    <text evidence="6">The sequence shown here is derived from an EMBL/GenBank/DDBJ whole genome shotgun (WGS) entry which is preliminary data.</text>
</comment>
<sequence length="48" mass="5811">RYYNAVVRDYNIKVESIPANIVARISGFKKREFFEIEEEERETPEVKF</sequence>
<comment type="subcellular location">
    <subcellularLocation>
        <location evidence="1">Membrane</location>
        <topology evidence="1">Single-pass membrane protein</topology>
    </subcellularLocation>
</comment>
<dbReference type="PANTHER" id="PTHR34478">
    <property type="entry name" value="PROTEIN LEMA"/>
    <property type="match status" value="1"/>
</dbReference>
<dbReference type="PANTHER" id="PTHR34478:SF1">
    <property type="entry name" value="PROTEIN LEMA"/>
    <property type="match status" value="1"/>
</dbReference>
<proteinExistence type="inferred from homology"/>
<accession>A0A7C0ZCJ0</accession>
<name>A0A7C0ZCJ0_UNCW3</name>
<dbReference type="EMBL" id="DQWE01000133">
    <property type="protein sequence ID" value="HDI82714.1"/>
    <property type="molecule type" value="Genomic_DNA"/>
</dbReference>
<protein>
    <submittedName>
        <fullName evidence="6">LemA family protein</fullName>
    </submittedName>
</protein>
<dbReference type="Pfam" id="PF04011">
    <property type="entry name" value="LemA"/>
    <property type="match status" value="1"/>
</dbReference>
<evidence type="ECO:0000256" key="2">
    <source>
        <dbReference type="ARBA" id="ARBA00008854"/>
    </source>
</evidence>
<evidence type="ECO:0000313" key="6">
    <source>
        <dbReference type="EMBL" id="HDI82714.1"/>
    </source>
</evidence>
<evidence type="ECO:0000256" key="3">
    <source>
        <dbReference type="ARBA" id="ARBA00022692"/>
    </source>
</evidence>
<keyword evidence="3" id="KW-0812">Transmembrane</keyword>
<evidence type="ECO:0000256" key="1">
    <source>
        <dbReference type="ARBA" id="ARBA00004167"/>
    </source>
</evidence>
<dbReference type="Proteomes" id="UP000885847">
    <property type="component" value="Unassembled WGS sequence"/>
</dbReference>
<keyword evidence="5" id="KW-0472">Membrane</keyword>